<dbReference type="EMBL" id="FTOP01000004">
    <property type="protein sequence ID" value="SIS77536.1"/>
    <property type="molecule type" value="Genomic_DNA"/>
</dbReference>
<evidence type="ECO:0000313" key="1">
    <source>
        <dbReference type="EMBL" id="SIS77536.1"/>
    </source>
</evidence>
<protein>
    <submittedName>
        <fullName evidence="1">Uncharacterized protein</fullName>
    </submittedName>
</protein>
<evidence type="ECO:0000313" key="2">
    <source>
        <dbReference type="Proteomes" id="UP000186026"/>
    </source>
</evidence>
<keyword evidence="2" id="KW-1185">Reference proteome</keyword>
<dbReference type="Proteomes" id="UP000186026">
    <property type="component" value="Unassembled WGS sequence"/>
</dbReference>
<reference evidence="2" key="1">
    <citation type="submission" date="2017-01" db="EMBL/GenBank/DDBJ databases">
        <authorList>
            <person name="Varghese N."/>
            <person name="Submissions S."/>
        </authorList>
    </citation>
    <scope>NUCLEOTIDE SEQUENCE [LARGE SCALE GENOMIC DNA]</scope>
    <source>
        <strain evidence="2">DSM 46698</strain>
    </source>
</reference>
<dbReference type="OrthoDB" id="825882at2"/>
<gene>
    <name evidence="1" type="ORF">SAMN05421761_104135</name>
</gene>
<accession>A0A1N7LUM5</accession>
<organism evidence="1 2">
    <name type="scientific">Belliella pelovolcani</name>
    <dbReference type="NCBI Taxonomy" id="529505"/>
    <lineage>
        <taxon>Bacteria</taxon>
        <taxon>Pseudomonadati</taxon>
        <taxon>Bacteroidota</taxon>
        <taxon>Cytophagia</taxon>
        <taxon>Cytophagales</taxon>
        <taxon>Cyclobacteriaceae</taxon>
        <taxon>Belliella</taxon>
    </lineage>
</organism>
<proteinExistence type="predicted"/>
<name>A0A1N7LUM5_9BACT</name>
<dbReference type="RefSeq" id="WP_076499766.1">
    <property type="nucleotide sequence ID" value="NZ_FTOP01000004.1"/>
</dbReference>
<sequence length="116" mass="13680">MQETWFFKINQKQSSLETLIKDILEKERKELGIFLSYYFKREGAVTENVALKGEINFISELKGFFTLDFDLVHFNACLNIHDTNLDEIKVDFELSEDMKELKLTGPYFPERGMDEI</sequence>
<dbReference type="AlphaFoldDB" id="A0A1N7LUM5"/>